<evidence type="ECO:0000313" key="2">
    <source>
        <dbReference type="EMBL" id="CAE7172373.1"/>
    </source>
</evidence>
<organism evidence="2 3">
    <name type="scientific">Symbiodinium pilosum</name>
    <name type="common">Dinoflagellate</name>
    <dbReference type="NCBI Taxonomy" id="2952"/>
    <lineage>
        <taxon>Eukaryota</taxon>
        <taxon>Sar</taxon>
        <taxon>Alveolata</taxon>
        <taxon>Dinophyceae</taxon>
        <taxon>Suessiales</taxon>
        <taxon>Symbiodiniaceae</taxon>
        <taxon>Symbiodinium</taxon>
    </lineage>
</organism>
<feature type="non-terminal residue" evidence="2">
    <location>
        <position position="57"/>
    </location>
</feature>
<proteinExistence type="predicted"/>
<feature type="non-terminal residue" evidence="2">
    <location>
        <position position="1"/>
    </location>
</feature>
<evidence type="ECO:0000313" key="3">
    <source>
        <dbReference type="Proteomes" id="UP000649617"/>
    </source>
</evidence>
<sequence length="57" mass="6423">GCSRSHAGDQRCGLWLGARCAWQRGSNDLSALQRHVEHRHSQDNLSYEMESAGRGQR</sequence>
<keyword evidence="3" id="KW-1185">Reference proteome</keyword>
<dbReference type="Proteomes" id="UP000649617">
    <property type="component" value="Unassembled WGS sequence"/>
</dbReference>
<gene>
    <name evidence="2" type="ORF">SPIL2461_LOCUS774</name>
</gene>
<name>A0A812IVT2_SYMPI</name>
<comment type="caution">
    <text evidence="2">The sequence shown here is derived from an EMBL/GenBank/DDBJ whole genome shotgun (WGS) entry which is preliminary data.</text>
</comment>
<accession>A0A812IVT2</accession>
<evidence type="ECO:0000256" key="1">
    <source>
        <dbReference type="SAM" id="MobiDB-lite"/>
    </source>
</evidence>
<feature type="region of interest" description="Disordered" evidence="1">
    <location>
        <begin position="35"/>
        <end position="57"/>
    </location>
</feature>
<reference evidence="2" key="1">
    <citation type="submission" date="2021-02" db="EMBL/GenBank/DDBJ databases">
        <authorList>
            <person name="Dougan E. K."/>
            <person name="Rhodes N."/>
            <person name="Thang M."/>
            <person name="Chan C."/>
        </authorList>
    </citation>
    <scope>NUCLEOTIDE SEQUENCE</scope>
</reference>
<dbReference type="AlphaFoldDB" id="A0A812IVT2"/>
<dbReference type="EMBL" id="CAJNIZ010000674">
    <property type="protein sequence ID" value="CAE7172373.1"/>
    <property type="molecule type" value="Genomic_DNA"/>
</dbReference>
<protein>
    <submittedName>
        <fullName evidence="2">Uncharacterized protein</fullName>
    </submittedName>
</protein>